<dbReference type="PANTHER" id="PTHR11142:SF0">
    <property type="entry name" value="TRNA PSEUDOURIDINE SYNTHASE-LIKE 1"/>
    <property type="match status" value="1"/>
</dbReference>
<dbReference type="InterPro" id="IPR020097">
    <property type="entry name" value="PsdUridine_synth_TruA_a/b_dom"/>
</dbReference>
<dbReference type="GO" id="GO:0003723">
    <property type="term" value="F:RNA binding"/>
    <property type="evidence" value="ECO:0007669"/>
    <property type="project" value="InterPro"/>
</dbReference>
<evidence type="ECO:0000256" key="4">
    <source>
        <dbReference type="HAMAP-Rule" id="MF_00171"/>
    </source>
</evidence>
<comment type="caution">
    <text evidence="9">The sequence shown here is derived from an EMBL/GenBank/DDBJ whole genome shotgun (WGS) entry which is preliminary data.</text>
</comment>
<reference evidence="9 10" key="1">
    <citation type="submission" date="2020-08" db="EMBL/GenBank/DDBJ databases">
        <title>Clostridia isolated from Swiss meat.</title>
        <authorList>
            <person name="Wambui J."/>
            <person name="Stevens M.J.A."/>
            <person name="Stephan R."/>
        </authorList>
    </citation>
    <scope>NUCLEOTIDE SEQUENCE [LARGE SCALE GENOMIC DNA]</scope>
    <source>
        <strain evidence="9 10">CM001</strain>
    </source>
</reference>
<dbReference type="HAMAP" id="MF_00171">
    <property type="entry name" value="TruA"/>
    <property type="match status" value="1"/>
</dbReference>
<dbReference type="InterPro" id="IPR020095">
    <property type="entry name" value="PsdUridine_synth_TruA_C"/>
</dbReference>
<dbReference type="Pfam" id="PF01416">
    <property type="entry name" value="PseudoU_synth_1"/>
    <property type="match status" value="2"/>
</dbReference>
<evidence type="ECO:0000256" key="7">
    <source>
        <dbReference type="RuleBase" id="RU003792"/>
    </source>
</evidence>
<feature type="active site" description="Nucleophile" evidence="4 5">
    <location>
        <position position="52"/>
    </location>
</feature>
<evidence type="ECO:0000256" key="3">
    <source>
        <dbReference type="ARBA" id="ARBA00023235"/>
    </source>
</evidence>
<comment type="subunit">
    <text evidence="4">Homodimer.</text>
</comment>
<dbReference type="InterPro" id="IPR020103">
    <property type="entry name" value="PsdUridine_synth_cat_dom_sf"/>
</dbReference>
<comment type="similarity">
    <text evidence="1 4 7">Belongs to the tRNA pseudouridine synthase TruA family.</text>
</comment>
<feature type="domain" description="Pseudouridine synthase I TruA alpha/beta" evidence="8">
    <location>
        <begin position="8"/>
        <end position="104"/>
    </location>
</feature>
<proteinExistence type="inferred from homology"/>
<feature type="domain" description="Pseudouridine synthase I TruA alpha/beta" evidence="8">
    <location>
        <begin position="144"/>
        <end position="244"/>
    </location>
</feature>
<dbReference type="PANTHER" id="PTHR11142">
    <property type="entry name" value="PSEUDOURIDYLATE SYNTHASE"/>
    <property type="match status" value="1"/>
</dbReference>
<dbReference type="SUPFAM" id="SSF55120">
    <property type="entry name" value="Pseudouridine synthase"/>
    <property type="match status" value="1"/>
</dbReference>
<evidence type="ECO:0000259" key="8">
    <source>
        <dbReference type="Pfam" id="PF01416"/>
    </source>
</evidence>
<dbReference type="GO" id="GO:0031119">
    <property type="term" value="P:tRNA pseudouridine synthesis"/>
    <property type="evidence" value="ECO:0007669"/>
    <property type="project" value="UniProtKB-UniRule"/>
</dbReference>
<comment type="function">
    <text evidence="4">Formation of pseudouridine at positions 38, 39 and 40 in the anticodon stem and loop of transfer RNAs.</text>
</comment>
<dbReference type="Gene3D" id="3.30.70.580">
    <property type="entry name" value="Pseudouridine synthase I, catalytic domain, N-terminal subdomain"/>
    <property type="match status" value="1"/>
</dbReference>
<dbReference type="RefSeq" id="WP_185164716.1">
    <property type="nucleotide sequence ID" value="NZ_JACKWY010000006.1"/>
</dbReference>
<dbReference type="GO" id="GO:0160147">
    <property type="term" value="F:tRNA pseudouridine(38-40) synthase activity"/>
    <property type="evidence" value="ECO:0007669"/>
    <property type="project" value="UniProtKB-EC"/>
</dbReference>
<dbReference type="EMBL" id="JACKWY010000006">
    <property type="protein sequence ID" value="MBB6715431.1"/>
    <property type="molecule type" value="Genomic_DNA"/>
</dbReference>
<dbReference type="FunFam" id="3.30.70.580:FF:000001">
    <property type="entry name" value="tRNA pseudouridine synthase A"/>
    <property type="match status" value="1"/>
</dbReference>
<evidence type="ECO:0000256" key="2">
    <source>
        <dbReference type="ARBA" id="ARBA00022694"/>
    </source>
</evidence>
<dbReference type="InterPro" id="IPR020094">
    <property type="entry name" value="TruA/RsuA/RluB/E/F_N"/>
</dbReference>
<sequence length="244" mass="27561">MRNIKLLIEYDGTNYFGWQKQKLGTTVQGTIEIAIKKVTGEDIKLIGSSRTDSGVHARGYVANFKTNSSIPENRFKEAINTKLPDDIVILNSLEVMEEFHARYNSKGKTYTYTVLNSEIPSAIGRSYSYHVRGKINIEKMRETCKYFIGTHDFKAFKSDGSSVKTTIRTISDLHIEINRNKIKFFITGDGFLYNMVRIIVGTLLQVGRGTKLPIDIKTIIDNQDRKGAGMCVPALGLVLEEVFY</sequence>
<protein>
    <recommendedName>
        <fullName evidence="4">tRNA pseudouridine synthase A</fullName>
        <ecNumber evidence="4">5.4.99.12</ecNumber>
    </recommendedName>
    <alternativeName>
        <fullName evidence="4">tRNA pseudouridine(38-40) synthase</fullName>
    </alternativeName>
    <alternativeName>
        <fullName evidence="4">tRNA pseudouridylate synthase I</fullName>
    </alternativeName>
    <alternativeName>
        <fullName evidence="4">tRNA-uridine isomerase I</fullName>
    </alternativeName>
</protein>
<dbReference type="EC" id="5.4.99.12" evidence="4"/>
<feature type="binding site" evidence="4 6">
    <location>
        <position position="110"/>
    </location>
    <ligand>
        <name>substrate</name>
    </ligand>
</feature>
<organism evidence="9 10">
    <name type="scientific">Clostridium gasigenes</name>
    <dbReference type="NCBI Taxonomy" id="94869"/>
    <lineage>
        <taxon>Bacteria</taxon>
        <taxon>Bacillati</taxon>
        <taxon>Bacillota</taxon>
        <taxon>Clostridia</taxon>
        <taxon>Eubacteriales</taxon>
        <taxon>Clostridiaceae</taxon>
        <taxon>Clostridium</taxon>
    </lineage>
</organism>
<dbReference type="CDD" id="cd02570">
    <property type="entry name" value="PseudoU_synth_EcTruA"/>
    <property type="match status" value="1"/>
</dbReference>
<dbReference type="Gene3D" id="3.30.70.660">
    <property type="entry name" value="Pseudouridine synthase I, catalytic domain, C-terminal subdomain"/>
    <property type="match status" value="1"/>
</dbReference>
<evidence type="ECO:0000313" key="9">
    <source>
        <dbReference type="EMBL" id="MBB6715431.1"/>
    </source>
</evidence>
<accession>A0A7X0SD43</accession>
<dbReference type="AlphaFoldDB" id="A0A7X0SD43"/>
<evidence type="ECO:0000256" key="6">
    <source>
        <dbReference type="PIRSR" id="PIRSR001430-2"/>
    </source>
</evidence>
<evidence type="ECO:0000256" key="5">
    <source>
        <dbReference type="PIRSR" id="PIRSR001430-1"/>
    </source>
</evidence>
<comment type="caution">
    <text evidence="4">Lacks conserved residue(s) required for the propagation of feature annotation.</text>
</comment>
<keyword evidence="3 4" id="KW-0413">Isomerase</keyword>
<keyword evidence="2 4" id="KW-0819">tRNA processing</keyword>
<dbReference type="Proteomes" id="UP000585258">
    <property type="component" value="Unassembled WGS sequence"/>
</dbReference>
<name>A0A7X0SD43_9CLOT</name>
<dbReference type="NCBIfam" id="TIGR00071">
    <property type="entry name" value="hisT_truA"/>
    <property type="match status" value="1"/>
</dbReference>
<comment type="catalytic activity">
    <reaction evidence="4 7">
        <text>uridine(38/39/40) in tRNA = pseudouridine(38/39/40) in tRNA</text>
        <dbReference type="Rhea" id="RHEA:22376"/>
        <dbReference type="Rhea" id="RHEA-COMP:10085"/>
        <dbReference type="Rhea" id="RHEA-COMP:10087"/>
        <dbReference type="ChEBI" id="CHEBI:65314"/>
        <dbReference type="ChEBI" id="CHEBI:65315"/>
        <dbReference type="EC" id="5.4.99.12"/>
    </reaction>
</comment>
<dbReference type="InterPro" id="IPR001406">
    <property type="entry name" value="PsdUridine_synth_TruA"/>
</dbReference>
<evidence type="ECO:0000313" key="10">
    <source>
        <dbReference type="Proteomes" id="UP000585258"/>
    </source>
</evidence>
<gene>
    <name evidence="4 9" type="primary">truA</name>
    <name evidence="9" type="ORF">H7E68_11995</name>
</gene>
<evidence type="ECO:0000256" key="1">
    <source>
        <dbReference type="ARBA" id="ARBA00009375"/>
    </source>
</evidence>
<dbReference type="PIRSF" id="PIRSF001430">
    <property type="entry name" value="tRNA_psdUrid_synth"/>
    <property type="match status" value="1"/>
</dbReference>